<name>A0ABP8LZK3_9BACT</name>
<keyword evidence="2" id="KW-1185">Reference proteome</keyword>
<organism evidence="1 2">
    <name type="scientific">Ravibacter arvi</name>
    <dbReference type="NCBI Taxonomy" id="2051041"/>
    <lineage>
        <taxon>Bacteria</taxon>
        <taxon>Pseudomonadati</taxon>
        <taxon>Bacteroidota</taxon>
        <taxon>Cytophagia</taxon>
        <taxon>Cytophagales</taxon>
        <taxon>Spirosomataceae</taxon>
        <taxon>Ravibacter</taxon>
    </lineage>
</organism>
<protein>
    <submittedName>
        <fullName evidence="1">Uncharacterized protein</fullName>
    </submittedName>
</protein>
<evidence type="ECO:0000313" key="2">
    <source>
        <dbReference type="Proteomes" id="UP001501508"/>
    </source>
</evidence>
<dbReference type="Proteomes" id="UP001501508">
    <property type="component" value="Unassembled WGS sequence"/>
</dbReference>
<sequence>MDPVTTGKYQYPGGYGSYFNKAGQTINPFTGQTIFPSNPWWHIPAK</sequence>
<comment type="caution">
    <text evidence="1">The sequence shown here is derived from an EMBL/GenBank/DDBJ whole genome shotgun (WGS) entry which is preliminary data.</text>
</comment>
<reference evidence="2" key="1">
    <citation type="journal article" date="2019" name="Int. J. Syst. Evol. Microbiol.">
        <title>The Global Catalogue of Microorganisms (GCM) 10K type strain sequencing project: providing services to taxonomists for standard genome sequencing and annotation.</title>
        <authorList>
            <consortium name="The Broad Institute Genomics Platform"/>
            <consortium name="The Broad Institute Genome Sequencing Center for Infectious Disease"/>
            <person name="Wu L."/>
            <person name="Ma J."/>
        </authorList>
    </citation>
    <scope>NUCLEOTIDE SEQUENCE [LARGE SCALE GENOMIC DNA]</scope>
    <source>
        <strain evidence="2">JCM 31920</strain>
    </source>
</reference>
<evidence type="ECO:0000313" key="1">
    <source>
        <dbReference type="EMBL" id="GAA4439062.1"/>
    </source>
</evidence>
<proteinExistence type="predicted"/>
<accession>A0ABP8LZK3</accession>
<dbReference type="EMBL" id="BAABEY010000020">
    <property type="protein sequence ID" value="GAA4439062.1"/>
    <property type="molecule type" value="Genomic_DNA"/>
</dbReference>
<gene>
    <name evidence="1" type="ORF">GCM10023091_20710</name>
</gene>